<dbReference type="InterPro" id="IPR050742">
    <property type="entry name" value="Helicase_Restrict-Modif_Enz"/>
</dbReference>
<dbReference type="InterPro" id="IPR006935">
    <property type="entry name" value="Helicase/UvrB_N"/>
</dbReference>
<dbReference type="InterPro" id="IPR014001">
    <property type="entry name" value="Helicase_ATP-bd"/>
</dbReference>
<accession>A0A1H7HZ09</accession>
<dbReference type="InterPro" id="IPR025202">
    <property type="entry name" value="PLD-like_dom"/>
</dbReference>
<dbReference type="PROSITE" id="PS51192">
    <property type="entry name" value="HELICASE_ATP_BIND_1"/>
    <property type="match status" value="1"/>
</dbReference>
<dbReference type="InterPro" id="IPR027417">
    <property type="entry name" value="P-loop_NTPase"/>
</dbReference>
<gene>
    <name evidence="3" type="ORF">SAMN05216439_1090</name>
</gene>
<keyword evidence="3" id="KW-0378">Hydrolase</keyword>
<protein>
    <submittedName>
        <fullName evidence="3">Superfamily II DNA or RNA helicase</fullName>
    </submittedName>
</protein>
<dbReference type="PROSITE" id="PS51194">
    <property type="entry name" value="HELICASE_CTER"/>
    <property type="match status" value="1"/>
</dbReference>
<organism evidence="3 4">
    <name type="scientific">Methanobrevibacter gottschalkii</name>
    <dbReference type="NCBI Taxonomy" id="190974"/>
    <lineage>
        <taxon>Archaea</taxon>
        <taxon>Methanobacteriati</taxon>
        <taxon>Methanobacteriota</taxon>
        <taxon>Methanomada group</taxon>
        <taxon>Methanobacteria</taxon>
        <taxon>Methanobacteriales</taxon>
        <taxon>Methanobacteriaceae</taxon>
        <taxon>Methanobrevibacter</taxon>
    </lineage>
</organism>
<dbReference type="GO" id="GO:0005829">
    <property type="term" value="C:cytosol"/>
    <property type="evidence" value="ECO:0007669"/>
    <property type="project" value="TreeGrafter"/>
</dbReference>
<dbReference type="Gene3D" id="3.30.870.10">
    <property type="entry name" value="Endonuclease Chain A"/>
    <property type="match status" value="1"/>
</dbReference>
<proteinExistence type="predicted"/>
<evidence type="ECO:0000313" key="4">
    <source>
        <dbReference type="Proteomes" id="UP000199506"/>
    </source>
</evidence>
<dbReference type="Pfam" id="PF11907">
    <property type="entry name" value="DUF3427"/>
    <property type="match status" value="1"/>
</dbReference>
<dbReference type="EMBL" id="FOAK01000003">
    <property type="protein sequence ID" value="SEK54857.1"/>
    <property type="molecule type" value="Genomic_DNA"/>
</dbReference>
<dbReference type="Pfam" id="PF13091">
    <property type="entry name" value="PLDc_2"/>
    <property type="match status" value="1"/>
</dbReference>
<name>A0A1H7HZ09_9EURY</name>
<dbReference type="SUPFAM" id="SSF52540">
    <property type="entry name" value="P-loop containing nucleoside triphosphate hydrolases"/>
    <property type="match status" value="1"/>
</dbReference>
<evidence type="ECO:0000259" key="1">
    <source>
        <dbReference type="PROSITE" id="PS51192"/>
    </source>
</evidence>
<dbReference type="AlphaFoldDB" id="A0A1H7HZ09"/>
<dbReference type="Gene3D" id="3.40.50.300">
    <property type="entry name" value="P-loop containing nucleotide triphosphate hydrolases"/>
    <property type="match status" value="2"/>
</dbReference>
<dbReference type="Pfam" id="PF04851">
    <property type="entry name" value="ResIII"/>
    <property type="match status" value="1"/>
</dbReference>
<dbReference type="GO" id="GO:0003677">
    <property type="term" value="F:DNA binding"/>
    <property type="evidence" value="ECO:0007669"/>
    <property type="project" value="InterPro"/>
</dbReference>
<dbReference type="Pfam" id="PF00271">
    <property type="entry name" value="Helicase_C"/>
    <property type="match status" value="1"/>
</dbReference>
<dbReference type="Proteomes" id="UP000199506">
    <property type="component" value="Unassembled WGS sequence"/>
</dbReference>
<dbReference type="SMART" id="SM00490">
    <property type="entry name" value="HELICc"/>
    <property type="match status" value="1"/>
</dbReference>
<reference evidence="3 4" key="1">
    <citation type="submission" date="2016-10" db="EMBL/GenBank/DDBJ databases">
        <authorList>
            <person name="de Groot N.N."/>
        </authorList>
    </citation>
    <scope>NUCLEOTIDE SEQUENCE [LARGE SCALE GENOMIC DNA]</scope>
    <source>
        <strain evidence="3 4">DSM 11978</strain>
    </source>
</reference>
<dbReference type="GO" id="GO:0016787">
    <property type="term" value="F:hydrolase activity"/>
    <property type="evidence" value="ECO:0007669"/>
    <property type="project" value="InterPro"/>
</dbReference>
<dbReference type="PANTHER" id="PTHR47396">
    <property type="entry name" value="TYPE I RESTRICTION ENZYME ECOKI R PROTEIN"/>
    <property type="match status" value="1"/>
</dbReference>
<dbReference type="Pfam" id="PF26350">
    <property type="entry name" value="DUF8090"/>
    <property type="match status" value="1"/>
</dbReference>
<keyword evidence="3" id="KW-0547">Nucleotide-binding</keyword>
<dbReference type="PANTHER" id="PTHR47396:SF1">
    <property type="entry name" value="ATP-DEPENDENT HELICASE IRC3-RELATED"/>
    <property type="match status" value="1"/>
</dbReference>
<evidence type="ECO:0000259" key="2">
    <source>
        <dbReference type="PROSITE" id="PS51194"/>
    </source>
</evidence>
<dbReference type="InterPro" id="IPR058403">
    <property type="entry name" value="DUF8090"/>
</dbReference>
<dbReference type="OrthoDB" id="11644at2157"/>
<dbReference type="STRING" id="190974.SAMN05216439_1090"/>
<feature type="domain" description="Helicase C-terminal" evidence="2">
    <location>
        <begin position="433"/>
        <end position="583"/>
    </location>
</feature>
<dbReference type="GO" id="GO:0140097">
    <property type="term" value="F:catalytic activity, acting on DNA"/>
    <property type="evidence" value="ECO:0007669"/>
    <property type="project" value="UniProtKB-ARBA"/>
</dbReference>
<dbReference type="GO" id="GO:0004386">
    <property type="term" value="F:helicase activity"/>
    <property type="evidence" value="ECO:0007669"/>
    <property type="project" value="UniProtKB-KW"/>
</dbReference>
<dbReference type="GO" id="GO:0005524">
    <property type="term" value="F:ATP binding"/>
    <property type="evidence" value="ECO:0007669"/>
    <property type="project" value="InterPro"/>
</dbReference>
<dbReference type="CDD" id="cd09204">
    <property type="entry name" value="PLDc_N_DEXD_b2"/>
    <property type="match status" value="1"/>
</dbReference>
<keyword evidence="3" id="KW-0067">ATP-binding</keyword>
<evidence type="ECO:0000313" key="3">
    <source>
        <dbReference type="EMBL" id="SEK54857.1"/>
    </source>
</evidence>
<dbReference type="InterPro" id="IPR001650">
    <property type="entry name" value="Helicase_C-like"/>
</dbReference>
<dbReference type="SUPFAM" id="SSF56024">
    <property type="entry name" value="Phospholipase D/nuclease"/>
    <property type="match status" value="1"/>
</dbReference>
<sequence>MNMDEILNGARTAFIDEKLDSSLDFRPKLLHNGKETKVINSIRDELQNCDEFIISSAFITLSGLTPLLEEFRNLEQKNIKGKILTTDYLNFTEPKALRKLQQFGNIEVKIYSQEKEGFHTKGYIFKKDDVYKGIVGSSNLTMNALSVNKEWNVEFTSLKEGEMLSEIKSEFFALWREADDLNNVLPEYEKIYNDNKRFTDLRKITAEIKKKNITLTPNIMQEQFIENLRKLIKQGEKRAILVSATGTGKTYASAFAVNDFNPKKLLFLVHREQIAKQSINAYKNVFKDHENFGLLSGNSKDYDKNYLFSTIQTMSKYDVFRRYDKNHFDYIIIDEVHKAGALSYQKIFQYFEPKFWLGMTASPERTDGFNIYDLFDNNIAHEIRLQEALEEDLLCPFHYFGIADVEFCDGEIDDSFEDFNLLASDKRVDYLIEKSEFYGYSGDRRKALVFCSRKKEAELLSDEFNRRGYNSTVLTGDDSQEKRIEAIDRLTNDENPDKLEFIFTVDIFNEGVDIPEINQVLLVRPTESPIIFIQQLGRGLRKYENKEYVVIIDFIGNYKNNFMIPIALSGDRSYDKDKIRKYLMEGNKIIPGASSINFDEISRKRIYESINNSSFSKIGVFKEKYNNLKYKLGRIPSLHDFAINGEFNPELILNHSRFDSYHNFLDYVDNDYNSTLSDAEVASLKFISKKLIKGIRPHELVILSCLKFNNYFTVNQIEKYLNEKYGLSNQFKSIRNAINYLSMNFYRKETSDDYQANTVTSFVSKEKIIDYEDIFFNFDEEIYNDLENNKDFKFEISHYFKSCLINPVYLNHFEDAVKYAIFKYAQVYKSNDKFRLYEKYSREDVLRLLNWERFMNAQNIGGYKVKYNTCPIFVTYDKKDDISETINYEDQFLSKQLFSWMSRNNRKISSSELEPIVNYTDLDIELFIQKSNDEGIEFYYVGKLTPLEHDQLYREIEGKQHPIVNFKFKISPEVKDELYSYFIND</sequence>
<feature type="domain" description="Helicase ATP-binding" evidence="1">
    <location>
        <begin position="230"/>
        <end position="381"/>
    </location>
</feature>
<dbReference type="InterPro" id="IPR021835">
    <property type="entry name" value="DUF3427"/>
</dbReference>
<dbReference type="CDD" id="cd18032">
    <property type="entry name" value="DEXHc_RE_I_III_res"/>
    <property type="match status" value="1"/>
</dbReference>
<dbReference type="SMART" id="SM00487">
    <property type="entry name" value="DEXDc"/>
    <property type="match status" value="1"/>
</dbReference>
<dbReference type="RefSeq" id="WP_091698948.1">
    <property type="nucleotide sequence ID" value="NZ_FOAK01000003.1"/>
</dbReference>
<dbReference type="CDD" id="cd18799">
    <property type="entry name" value="SF2_C_EcoAI-like"/>
    <property type="match status" value="1"/>
</dbReference>
<keyword evidence="3" id="KW-0347">Helicase</keyword>